<keyword evidence="2" id="KW-1185">Reference proteome</keyword>
<accession>A0ACB8W4U6</accession>
<reference evidence="1" key="1">
    <citation type="submission" date="2022-04" db="EMBL/GenBank/DDBJ databases">
        <title>Jade perch genome.</title>
        <authorList>
            <person name="Chao B."/>
        </authorList>
    </citation>
    <scope>NUCLEOTIDE SEQUENCE</scope>
    <source>
        <strain evidence="1">CB-2022</strain>
    </source>
</reference>
<sequence>MSNDSSLLSVWEASDWADTSQCPPSVGGATFLIVAYSAVIAIGLLGNAGLVFIIARQQELRNVTNILIANLSCSDILMCVVCLPVTVIYTLMDRWVLGEALCKVTPFVQCMSVTVSVFSLVLIALERHQLILHPTGWSPAAGHSYLAVGLTWLVACFISLPFLSFNILTNDPFQNISLPANPFRDHLICMELWPSDKHRLAYTTSLLLFQYCLPLLLVLLCYLRIFLRLRRRRDMLERSRRTRGAQRINAMLLAIVVAFALCWLPLNVFNTLFDWHHQALPDCQHDAIFSACHLTAMASTCINPVVYGFLNSNFQRELKATLQRCQCGNRAAESYESFPLSTVGSEGMTKATSLNRMGSVCVTGQTKSGSQAHHEQKNIKDHYVARGPTLEPGLGLGLMAGERLVAFGSLPTGPGLSPKWRHGPAFQ</sequence>
<evidence type="ECO:0000313" key="1">
    <source>
        <dbReference type="EMBL" id="KAI3362473.1"/>
    </source>
</evidence>
<name>A0ACB8W4U6_9TELE</name>
<dbReference type="Proteomes" id="UP000831701">
    <property type="component" value="Chromosome 15"/>
</dbReference>
<gene>
    <name evidence="1" type="ORF">L3Q82_012761</name>
</gene>
<comment type="caution">
    <text evidence="1">The sequence shown here is derived from an EMBL/GenBank/DDBJ whole genome shotgun (WGS) entry which is preliminary data.</text>
</comment>
<protein>
    <submittedName>
        <fullName evidence="1">Uncharacterized protein</fullName>
    </submittedName>
</protein>
<evidence type="ECO:0000313" key="2">
    <source>
        <dbReference type="Proteomes" id="UP000831701"/>
    </source>
</evidence>
<organism evidence="1 2">
    <name type="scientific">Scortum barcoo</name>
    <name type="common">barcoo grunter</name>
    <dbReference type="NCBI Taxonomy" id="214431"/>
    <lineage>
        <taxon>Eukaryota</taxon>
        <taxon>Metazoa</taxon>
        <taxon>Chordata</taxon>
        <taxon>Craniata</taxon>
        <taxon>Vertebrata</taxon>
        <taxon>Euteleostomi</taxon>
        <taxon>Actinopterygii</taxon>
        <taxon>Neopterygii</taxon>
        <taxon>Teleostei</taxon>
        <taxon>Neoteleostei</taxon>
        <taxon>Acanthomorphata</taxon>
        <taxon>Eupercaria</taxon>
        <taxon>Centrarchiformes</taxon>
        <taxon>Terapontoidei</taxon>
        <taxon>Terapontidae</taxon>
        <taxon>Scortum</taxon>
    </lineage>
</organism>
<proteinExistence type="predicted"/>
<dbReference type="EMBL" id="CM041545">
    <property type="protein sequence ID" value="KAI3362473.1"/>
    <property type="molecule type" value="Genomic_DNA"/>
</dbReference>